<dbReference type="PANTHER" id="PTHR43671">
    <property type="entry name" value="SERINE/THREONINE-PROTEIN KINASE NEK"/>
    <property type="match status" value="1"/>
</dbReference>
<dbReference type="InterPro" id="IPR000719">
    <property type="entry name" value="Prot_kinase_dom"/>
</dbReference>
<keyword evidence="10" id="KW-1185">Reference proteome</keyword>
<feature type="transmembrane region" description="Helical" evidence="7">
    <location>
        <begin position="187"/>
        <end position="207"/>
    </location>
</feature>
<feature type="region of interest" description="Disordered" evidence="6">
    <location>
        <begin position="213"/>
        <end position="309"/>
    </location>
</feature>
<evidence type="ECO:0000256" key="1">
    <source>
        <dbReference type="ARBA" id="ARBA00012513"/>
    </source>
</evidence>
<dbReference type="InterPro" id="IPR050660">
    <property type="entry name" value="NEK_Ser/Thr_kinase"/>
</dbReference>
<name>A0ABY7QFZ1_9ACTN</name>
<evidence type="ECO:0000313" key="10">
    <source>
        <dbReference type="Proteomes" id="UP001212821"/>
    </source>
</evidence>
<organism evidence="9 10">
    <name type="scientific">Kitasatospora cathayae</name>
    <dbReference type="NCBI Taxonomy" id="3004092"/>
    <lineage>
        <taxon>Bacteria</taxon>
        <taxon>Bacillati</taxon>
        <taxon>Actinomycetota</taxon>
        <taxon>Actinomycetes</taxon>
        <taxon>Kitasatosporales</taxon>
        <taxon>Streptomycetaceae</taxon>
        <taxon>Kitasatospora</taxon>
    </lineage>
</organism>
<evidence type="ECO:0000256" key="2">
    <source>
        <dbReference type="ARBA" id="ARBA00022679"/>
    </source>
</evidence>
<dbReference type="RefSeq" id="WP_270150175.1">
    <property type="nucleotide sequence ID" value="NZ_CP115450.1"/>
</dbReference>
<keyword evidence="7" id="KW-0472">Membrane</keyword>
<feature type="compositionally biased region" description="Low complexity" evidence="6">
    <location>
        <begin position="216"/>
        <end position="231"/>
    </location>
</feature>
<dbReference type="PANTHER" id="PTHR43671:SF13">
    <property type="entry name" value="SERINE_THREONINE-PROTEIN KINASE NEK2"/>
    <property type="match status" value="1"/>
</dbReference>
<evidence type="ECO:0000256" key="6">
    <source>
        <dbReference type="SAM" id="MobiDB-lite"/>
    </source>
</evidence>
<keyword evidence="5" id="KW-0067">ATP-binding</keyword>
<keyword evidence="7" id="KW-1133">Transmembrane helix</keyword>
<feature type="domain" description="Protein kinase" evidence="8">
    <location>
        <begin position="1"/>
        <end position="226"/>
    </location>
</feature>
<accession>A0ABY7QFZ1</accession>
<evidence type="ECO:0000256" key="3">
    <source>
        <dbReference type="ARBA" id="ARBA00022741"/>
    </source>
</evidence>
<evidence type="ECO:0000313" key="9">
    <source>
        <dbReference type="EMBL" id="WBP91041.1"/>
    </source>
</evidence>
<protein>
    <recommendedName>
        <fullName evidence="1">non-specific serine/threonine protein kinase</fullName>
        <ecNumber evidence="1">2.7.11.1</ecNumber>
    </recommendedName>
</protein>
<feature type="compositionally biased region" description="Pro residues" evidence="6">
    <location>
        <begin position="232"/>
        <end position="308"/>
    </location>
</feature>
<evidence type="ECO:0000259" key="8">
    <source>
        <dbReference type="PROSITE" id="PS50011"/>
    </source>
</evidence>
<dbReference type="SUPFAM" id="SSF56112">
    <property type="entry name" value="Protein kinase-like (PK-like)"/>
    <property type="match status" value="1"/>
</dbReference>
<dbReference type="EC" id="2.7.11.1" evidence="1"/>
<keyword evidence="7" id="KW-0812">Transmembrane</keyword>
<dbReference type="InterPro" id="IPR011009">
    <property type="entry name" value="Kinase-like_dom_sf"/>
</dbReference>
<dbReference type="Pfam" id="PF00069">
    <property type="entry name" value="Pkinase"/>
    <property type="match status" value="1"/>
</dbReference>
<dbReference type="Proteomes" id="UP001212821">
    <property type="component" value="Chromosome"/>
</dbReference>
<keyword evidence="3" id="KW-0547">Nucleotide-binding</keyword>
<evidence type="ECO:0000256" key="4">
    <source>
        <dbReference type="ARBA" id="ARBA00022777"/>
    </source>
</evidence>
<proteinExistence type="predicted"/>
<dbReference type="EMBL" id="CP115450">
    <property type="protein sequence ID" value="WBP91041.1"/>
    <property type="molecule type" value="Genomic_DNA"/>
</dbReference>
<dbReference type="PROSITE" id="PS50011">
    <property type="entry name" value="PROTEIN_KINASE_DOM"/>
    <property type="match status" value="1"/>
</dbReference>
<gene>
    <name evidence="9" type="ORF">O1G21_37690</name>
</gene>
<sequence>MGGGRTLAEVIAADGPLAPREAARVGAQVLAALVQGHRSGLVHGGVEPGRVVLERGRAELAAFGPAPFEGSPAYRAPERAQGRPPGPEADLWSLGATLHAAVEGRAPEAGQPAEAPRAGPLAPVIASLLRADPAQRPGAEWTGHMLDRVAAGFTVGPATAAALPGREPATAPAAAGGRAAAARRPGVVITVVVLALALVGGLVFLLAGRGTHHRPSVTAPVTPPSATAPATPATPTPETPTPATPTPETPTPTTPTPETPTPATPTPTPATPTPTPTPATPTPATPTPTPATPTPQAPTTPPQTPAPAVPSGYVRTDDPAGFSFALPTGWTRTDNGMGAGDYSPDNGGHVLRFTLIPNPSGQAPIDGFRQIEQSLTQQGGYTRIDLRANTFQGNPGAYWEFTFGPSHLGAQSFLAPNGTEYTVYLSTPDADWASYQPVLTTALNTLTIP</sequence>
<feature type="region of interest" description="Disordered" evidence="6">
    <location>
        <begin position="66"/>
        <end position="87"/>
    </location>
</feature>
<keyword evidence="4" id="KW-0418">Kinase</keyword>
<keyword evidence="2" id="KW-0808">Transferase</keyword>
<reference evidence="10" key="1">
    <citation type="submission" date="2022-12" db="EMBL/GenBank/DDBJ databases">
        <authorList>
            <person name="Mo P."/>
        </authorList>
    </citation>
    <scope>NUCLEOTIDE SEQUENCE [LARGE SCALE GENOMIC DNA]</scope>
    <source>
        <strain evidence="10">HUAS 3-15</strain>
    </source>
</reference>
<evidence type="ECO:0000256" key="7">
    <source>
        <dbReference type="SAM" id="Phobius"/>
    </source>
</evidence>
<evidence type="ECO:0000256" key="5">
    <source>
        <dbReference type="ARBA" id="ARBA00022840"/>
    </source>
</evidence>
<dbReference type="Gene3D" id="1.10.510.10">
    <property type="entry name" value="Transferase(Phosphotransferase) domain 1"/>
    <property type="match status" value="1"/>
</dbReference>